<keyword evidence="2" id="KW-1185">Reference proteome</keyword>
<feature type="compositionally biased region" description="Basic and acidic residues" evidence="1">
    <location>
        <begin position="49"/>
        <end position="58"/>
    </location>
</feature>
<accession>A0ABM5EHV7</accession>
<proteinExistence type="predicted"/>
<protein>
    <submittedName>
        <fullName evidence="3">Uncharacterized protein</fullName>
    </submittedName>
</protein>
<reference evidence="3" key="1">
    <citation type="submission" date="2025-08" db="UniProtKB">
        <authorList>
            <consortium name="RefSeq"/>
        </authorList>
    </citation>
    <scope>IDENTIFICATION</scope>
</reference>
<name>A0ABM5EHV7_VICPA</name>
<dbReference type="RefSeq" id="XP_072832731.1">
    <property type="nucleotide sequence ID" value="XM_072976630.1"/>
</dbReference>
<sequence>MGMSSPLGEHGCKAFQGPSGQRGQGEEPTHPPWVDDSPTCSVTSGHAVKPGDRQDVGQRTDVFPGCGCARVPPRRELPRPQQGEARVGAEMGARVNRGGASWPAGENDGRYLHGPGPHGAGPPSNTRNVTLDRFPREEAPERVRAAEAPRTLPQSVGDLYDYTHLGEKRFNSVSQHSLPFSAETLEDAALFLLKEQCMRVPVAPYPYQHLVLHVSEFWPSLIEILSHCWL</sequence>
<evidence type="ECO:0000256" key="1">
    <source>
        <dbReference type="SAM" id="MobiDB-lite"/>
    </source>
</evidence>
<gene>
    <name evidence="3" type="primary">LOC140701201</name>
</gene>
<organism evidence="2 3">
    <name type="scientific">Vicugna pacos</name>
    <name type="common">Alpaca</name>
    <name type="synonym">Lama pacos</name>
    <dbReference type="NCBI Taxonomy" id="30538"/>
    <lineage>
        <taxon>Eukaryota</taxon>
        <taxon>Metazoa</taxon>
        <taxon>Chordata</taxon>
        <taxon>Craniata</taxon>
        <taxon>Vertebrata</taxon>
        <taxon>Euteleostomi</taxon>
        <taxon>Mammalia</taxon>
        <taxon>Eutheria</taxon>
        <taxon>Laurasiatheria</taxon>
        <taxon>Artiodactyla</taxon>
        <taxon>Tylopoda</taxon>
        <taxon>Camelidae</taxon>
        <taxon>Vicugna</taxon>
    </lineage>
</organism>
<dbReference type="GeneID" id="140701201"/>
<evidence type="ECO:0000313" key="2">
    <source>
        <dbReference type="Proteomes" id="UP001652581"/>
    </source>
</evidence>
<feature type="region of interest" description="Disordered" evidence="1">
    <location>
        <begin position="1"/>
        <end position="130"/>
    </location>
</feature>
<evidence type="ECO:0000313" key="3">
    <source>
        <dbReference type="RefSeq" id="XP_072832731.1"/>
    </source>
</evidence>
<dbReference type="Proteomes" id="UP001652581">
    <property type="component" value="Chromosome 14"/>
</dbReference>